<protein>
    <recommendedName>
        <fullName evidence="3">Mei2-like C-terminal RNA recognition motif domain-containing protein</fullName>
    </recommendedName>
</protein>
<feature type="compositionally biased region" description="Gly residues" evidence="2">
    <location>
        <begin position="38"/>
        <end position="50"/>
    </location>
</feature>
<dbReference type="InterPro" id="IPR034454">
    <property type="entry name" value="MEI2-like_RRM3"/>
</dbReference>
<organism evidence="4">
    <name type="scientific">Prasinoderma coloniale</name>
    <dbReference type="NCBI Taxonomy" id="156133"/>
    <lineage>
        <taxon>Eukaryota</taxon>
        <taxon>Viridiplantae</taxon>
        <taxon>Prasinodermophyta</taxon>
        <taxon>Prasinodermophyceae</taxon>
        <taxon>Prasinodermales</taxon>
        <taxon>Prasinodermaceae</taxon>
        <taxon>Prasinoderma</taxon>
    </lineage>
</organism>
<gene>
    <name evidence="4" type="ORF">PCOL08062_LOCUS571</name>
</gene>
<dbReference type="Pfam" id="PF04059">
    <property type="entry name" value="RRM_2"/>
    <property type="match status" value="1"/>
</dbReference>
<evidence type="ECO:0000256" key="1">
    <source>
        <dbReference type="ARBA" id="ARBA00022884"/>
    </source>
</evidence>
<dbReference type="EMBL" id="HBDZ01000729">
    <property type="protein sequence ID" value="CAD8228579.1"/>
    <property type="molecule type" value="Transcribed_RNA"/>
</dbReference>
<evidence type="ECO:0000313" key="4">
    <source>
        <dbReference type="EMBL" id="CAD8228579.1"/>
    </source>
</evidence>
<proteinExistence type="predicted"/>
<feature type="domain" description="Mei2-like C-terminal RNA recognition motif" evidence="3">
    <location>
        <begin position="99"/>
        <end position="196"/>
    </location>
</feature>
<dbReference type="PANTHER" id="PTHR23189">
    <property type="entry name" value="RNA RECOGNITION MOTIF-CONTAINING"/>
    <property type="match status" value="1"/>
</dbReference>
<reference evidence="4" key="1">
    <citation type="submission" date="2021-01" db="EMBL/GenBank/DDBJ databases">
        <authorList>
            <person name="Corre E."/>
            <person name="Pelletier E."/>
            <person name="Niang G."/>
            <person name="Scheremetjew M."/>
            <person name="Finn R."/>
            <person name="Kale V."/>
            <person name="Holt S."/>
            <person name="Cochrane G."/>
            <person name="Meng A."/>
            <person name="Brown T."/>
            <person name="Cohen L."/>
        </authorList>
    </citation>
    <scope>NUCLEOTIDE SEQUENCE</scope>
    <source>
        <strain evidence="4">CCMP1413</strain>
    </source>
</reference>
<dbReference type="InterPro" id="IPR035979">
    <property type="entry name" value="RBD_domain_sf"/>
</dbReference>
<feature type="compositionally biased region" description="Low complexity" evidence="2">
    <location>
        <begin position="258"/>
        <end position="267"/>
    </location>
</feature>
<feature type="region of interest" description="Disordered" evidence="2">
    <location>
        <begin position="252"/>
        <end position="275"/>
    </location>
</feature>
<dbReference type="GO" id="GO:0003723">
    <property type="term" value="F:RNA binding"/>
    <property type="evidence" value="ECO:0007669"/>
    <property type="project" value="UniProtKB-KW"/>
</dbReference>
<evidence type="ECO:0000259" key="3">
    <source>
        <dbReference type="Pfam" id="PF04059"/>
    </source>
</evidence>
<feature type="region of interest" description="Disordered" evidence="2">
    <location>
        <begin position="1"/>
        <end position="80"/>
    </location>
</feature>
<keyword evidence="1" id="KW-0694">RNA-binding</keyword>
<accession>A0A7R9T8R7</accession>
<evidence type="ECO:0000256" key="2">
    <source>
        <dbReference type="SAM" id="MobiDB-lite"/>
    </source>
</evidence>
<sequence length="275" mass="29146">MHSHAHTLARPAPHAGVWSADGASGPGRAQRIPTDGSAGNGAAAGGGGMGPSSRGRVAGMGGKHDGAMHGHGHSNSHTSGRHSAFYLDVQRARSGADSRTTLMLKNIPNKYTQRMLLAAIDDHAGLRGSYDFFYLPIDFKNRCNVGYAFINMVSPDKVVTFHEAFAGNRWERFHSEKVASVTYARIQGKNAMIQHFANSSLLMEDKRCRPILFTADGTAEAWPAGAAAAAHAHASTHPHMHSHMHAQAAMGQRGGGAMHAHAASSSSHARDGSYV</sequence>
<dbReference type="CDD" id="cd12531">
    <property type="entry name" value="RRM3_MEI2_like"/>
    <property type="match status" value="1"/>
</dbReference>
<dbReference type="AlphaFoldDB" id="A0A7R9T8R7"/>
<dbReference type="InterPro" id="IPR007201">
    <property type="entry name" value="Mei2-like_Rrm_C"/>
</dbReference>
<name>A0A7R9T8R7_9VIRI</name>
<dbReference type="SUPFAM" id="SSF54928">
    <property type="entry name" value="RNA-binding domain, RBD"/>
    <property type="match status" value="1"/>
</dbReference>